<dbReference type="Proteomes" id="UP000318297">
    <property type="component" value="Unassembled WGS sequence"/>
</dbReference>
<accession>A0A561E147</accession>
<reference evidence="3 4" key="1">
    <citation type="submission" date="2019-06" db="EMBL/GenBank/DDBJ databases">
        <title>Sequencing the genomes of 1000 actinobacteria strains.</title>
        <authorList>
            <person name="Klenk H.-P."/>
        </authorList>
    </citation>
    <scope>NUCLEOTIDE SEQUENCE [LARGE SCALE GENOMIC DNA]</scope>
    <source>
        <strain evidence="3 4">DSM 19560</strain>
    </source>
</reference>
<keyword evidence="4" id="KW-1185">Reference proteome</keyword>
<dbReference type="EMBL" id="VIVQ01000003">
    <property type="protein sequence ID" value="TWE09311.1"/>
    <property type="molecule type" value="Genomic_DNA"/>
</dbReference>
<comment type="caution">
    <text evidence="3">The sequence shown here is derived from an EMBL/GenBank/DDBJ whole genome shotgun (WGS) entry which is preliminary data.</text>
</comment>
<dbReference type="InterPro" id="IPR002765">
    <property type="entry name" value="UPF0145_YbjQ-like"/>
</dbReference>
<dbReference type="PANTHER" id="PTHR34068:SF2">
    <property type="entry name" value="UPF0145 PROTEIN SCO3412"/>
    <property type="match status" value="1"/>
</dbReference>
<protein>
    <submittedName>
        <fullName evidence="3">Uncharacterized protein YbjQ (UPF0145 family)</fullName>
    </submittedName>
</protein>
<evidence type="ECO:0000256" key="1">
    <source>
        <dbReference type="ARBA" id="ARBA00010751"/>
    </source>
</evidence>
<dbReference type="AlphaFoldDB" id="A0A561E147"/>
<feature type="region of interest" description="Disordered" evidence="2">
    <location>
        <begin position="1"/>
        <end position="48"/>
    </location>
</feature>
<dbReference type="RefSeq" id="WP_211841746.1">
    <property type="nucleotide sequence ID" value="NZ_VIVQ01000003.1"/>
</dbReference>
<evidence type="ECO:0000313" key="3">
    <source>
        <dbReference type="EMBL" id="TWE09311.1"/>
    </source>
</evidence>
<name>A0A561E147_9MICO</name>
<evidence type="ECO:0000313" key="4">
    <source>
        <dbReference type="Proteomes" id="UP000318297"/>
    </source>
</evidence>
<proteinExistence type="inferred from homology"/>
<organism evidence="3 4">
    <name type="scientific">Rudaeicoccus suwonensis</name>
    <dbReference type="NCBI Taxonomy" id="657409"/>
    <lineage>
        <taxon>Bacteria</taxon>
        <taxon>Bacillati</taxon>
        <taxon>Actinomycetota</taxon>
        <taxon>Actinomycetes</taxon>
        <taxon>Micrococcales</taxon>
        <taxon>Dermacoccaceae</taxon>
        <taxon>Rudaeicoccus</taxon>
    </lineage>
</organism>
<comment type="similarity">
    <text evidence="1">Belongs to the UPF0145 family.</text>
</comment>
<gene>
    <name evidence="3" type="ORF">BKA23_3011</name>
</gene>
<dbReference type="InterPro" id="IPR035439">
    <property type="entry name" value="UPF0145_dom_sf"/>
</dbReference>
<dbReference type="PANTHER" id="PTHR34068">
    <property type="entry name" value="UPF0145 PROTEIN YBJQ"/>
    <property type="match status" value="1"/>
</dbReference>
<sequence length="299" mass="32841">MAFGRRDQGQDNAQQMPQGQVQAQGQQVPAESGTQLPPAAMQRVQRLAQREQQDKGAFTSDLSVNEFVLVHKLGFEPLGYVMGTSIYHIGYQFQNWGRSMELEVLSAAMFHARSLAIERMRSEAHALGADGVVGVNLRIQRYAWQQGELEFMAEGTAIRARQPNPAYKLRDGGPFTSDLSGQDFYTLVRAGHFPRAFVFGACVYHVAHQGLRQTLKMAGQNMEMPQFTEAAYTARELAMTRMEDEANKFGADGIVGVTTGVNAHVWGEHASEFLAVGTGVVSSPESGLPEPTMIMSLNV</sequence>
<dbReference type="Gene3D" id="3.30.110.70">
    <property type="entry name" value="Hypothetical protein apc22750. Chain B"/>
    <property type="match status" value="2"/>
</dbReference>
<evidence type="ECO:0000256" key="2">
    <source>
        <dbReference type="SAM" id="MobiDB-lite"/>
    </source>
</evidence>
<dbReference type="Pfam" id="PF01906">
    <property type="entry name" value="YbjQ_1"/>
    <property type="match status" value="2"/>
</dbReference>
<feature type="compositionally biased region" description="Low complexity" evidence="2">
    <location>
        <begin position="13"/>
        <end position="29"/>
    </location>
</feature>
<dbReference type="SUPFAM" id="SSF117782">
    <property type="entry name" value="YbjQ-like"/>
    <property type="match status" value="2"/>
</dbReference>